<organism evidence="1 2">
    <name type="scientific">Romanomermis culicivorax</name>
    <name type="common">Nematode worm</name>
    <dbReference type="NCBI Taxonomy" id="13658"/>
    <lineage>
        <taxon>Eukaryota</taxon>
        <taxon>Metazoa</taxon>
        <taxon>Ecdysozoa</taxon>
        <taxon>Nematoda</taxon>
        <taxon>Enoplea</taxon>
        <taxon>Dorylaimia</taxon>
        <taxon>Mermithida</taxon>
        <taxon>Mermithoidea</taxon>
        <taxon>Mermithidae</taxon>
        <taxon>Romanomermis</taxon>
    </lineage>
</organism>
<name>A0A915KLM7_ROMCU</name>
<protein>
    <submittedName>
        <fullName evidence="2">Uncharacterized protein</fullName>
    </submittedName>
</protein>
<evidence type="ECO:0000313" key="1">
    <source>
        <dbReference type="Proteomes" id="UP000887565"/>
    </source>
</evidence>
<keyword evidence="1" id="KW-1185">Reference proteome</keyword>
<evidence type="ECO:0000313" key="2">
    <source>
        <dbReference type="WBParaSite" id="nRc.2.0.1.t39742-RA"/>
    </source>
</evidence>
<dbReference type="WBParaSite" id="nRc.2.0.1.t39742-RA">
    <property type="protein sequence ID" value="nRc.2.0.1.t39742-RA"/>
    <property type="gene ID" value="nRc.2.0.1.g39742"/>
</dbReference>
<dbReference type="Proteomes" id="UP000887565">
    <property type="component" value="Unplaced"/>
</dbReference>
<reference evidence="2" key="1">
    <citation type="submission" date="2022-11" db="UniProtKB">
        <authorList>
            <consortium name="WormBaseParasite"/>
        </authorList>
    </citation>
    <scope>IDENTIFICATION</scope>
</reference>
<dbReference type="AlphaFoldDB" id="A0A915KLM7"/>
<accession>A0A915KLM7</accession>
<proteinExistence type="predicted"/>
<sequence length="86" mass="9400">MDRIIIRPYMTKLRPYIFNGPLRPNCGPVAPTPTRTYSPAQRAPSVVTCLIKPISPSTPSPGFFSSSSTAMHANWRLANNGLSRLG</sequence>